<dbReference type="CDD" id="cd06127">
    <property type="entry name" value="DEDDh"/>
    <property type="match status" value="1"/>
</dbReference>
<dbReference type="InterPro" id="IPR004013">
    <property type="entry name" value="PHP_dom"/>
</dbReference>
<comment type="caution">
    <text evidence="10">The sequence shown here is derived from an EMBL/GenBank/DDBJ whole genome shotgun (WGS) entry which is preliminary data.</text>
</comment>
<dbReference type="GO" id="GO:0003887">
    <property type="term" value="F:DNA-directed DNA polymerase activity"/>
    <property type="evidence" value="ECO:0007669"/>
    <property type="project" value="UniProtKB-KW"/>
</dbReference>
<dbReference type="InterPro" id="IPR041931">
    <property type="entry name" value="DNA_pol3_alpha_thumb_dom"/>
</dbReference>
<dbReference type="EMBL" id="QUNS01000008">
    <property type="protein sequence ID" value="REH46391.1"/>
    <property type="molecule type" value="Genomic_DNA"/>
</dbReference>
<keyword evidence="6" id="KW-0239">DNA-directed DNA polymerase</keyword>
<evidence type="ECO:0000256" key="4">
    <source>
        <dbReference type="ARBA" id="ARBA00022695"/>
    </source>
</evidence>
<dbReference type="OrthoDB" id="9803237at2"/>
<gene>
    <name evidence="10" type="ORF">C7448_10861</name>
</gene>
<dbReference type="InterPro" id="IPR012337">
    <property type="entry name" value="RNaseH-like_sf"/>
</dbReference>
<dbReference type="Pfam" id="PF07733">
    <property type="entry name" value="DNA_pol3_alpha"/>
    <property type="match status" value="1"/>
</dbReference>
<keyword evidence="5" id="KW-0235">DNA replication</keyword>
<dbReference type="PANTHER" id="PTHR32294:SF0">
    <property type="entry name" value="DNA POLYMERASE III SUBUNIT ALPHA"/>
    <property type="match status" value="1"/>
</dbReference>
<accession>A0A3E0HIY6</accession>
<dbReference type="InterPro" id="IPR004805">
    <property type="entry name" value="DnaE2/DnaE/PolC"/>
</dbReference>
<evidence type="ECO:0000256" key="7">
    <source>
        <dbReference type="ARBA" id="ARBA00049244"/>
    </source>
</evidence>
<keyword evidence="4" id="KW-0548">Nucleotidyltransferase</keyword>
<dbReference type="SUPFAM" id="SSF53098">
    <property type="entry name" value="Ribonuclease H-like"/>
    <property type="match status" value="1"/>
</dbReference>
<name>A0A3E0HIY6_9FLAO</name>
<dbReference type="InterPro" id="IPR040982">
    <property type="entry name" value="DNA_pol3_finger"/>
</dbReference>
<sequence length="1457" mass="164645">MYLIFDTETTGLPKSWNAPITDTGNWPRAVQIAWQLHDELGNLIEHNDFLIQPDGFNIPYDAERIHGISTDLAIEQGIQLSEGLELFNNALQKTTFIVGQNVGFDVNIMGCEFHRLGVENNLTELPVLDTCTEHTAQLCQIPGGRGGKFKLPTLTELHQHLFGTGFGEAHNATADVEATTRCFLELIRLRQYTEEQLNVTSDYFQHYTETNPTPIQVIGLKHLNLKKESEKIRKRKSSETEEANTISTAEGLAELEGVQFAHLHNHTQYSVLQSTIQIGNIVNAAANDNMSAVAMTDTGNMMAAFHFVQAVIGHNKAAETANKEALEKGEEPTQSILKPIVGCEFNICEDHTNKSQKDNGYQVVLLAKNKKGYHNLAKMSSIAFVDGFYYVPRIDKKVIEQYKEDVIVLTGNLYGEVPSKILNVGETQAEEALLWWKEQFGDDLYIELMRHGQEDERVVNETLIAFSKKHDVKIVATNNTFYLGKEDANAHDILLCVKDGEKQATPKGRGRGYRYGLPNEEYYFKSTEEMKKLFADLPEAIINIQEIVDKVEPFGLARDVLLPAFNIPEEFRDEKDLEDGGKRGENNFLRHLTYEGAKKRYGEITDSIRERLDFELDVIAKTGYPGYFLIVEDFIREARNMDVSVGPGRGSAAGSVVAFCLWITNIDPIQYDLLFERFLNPERVSMPDIDIDFDDEGRSRVMDYVIEKYGANQVAQIITYGTMAAKSSVRDTARVLDLPLFEADRIAKLIPGMKLKKIFSLDEKGLKEKLRSEEIEMVNELKAIANGNGLEAETINKARILEGSVRNTGIHACGVIITPDDITKFVPVSLAKDSDMYVTQFDNSVVESAGLLKMDFLGLKTLTLIKDTVKIVKARHGVELDPENFPIDDEETYALFQRGETVGIFQYESPGMQKYMRELKPTVFADLIAMNALYRPGPLEYIPSFIRRKHGDEEIQYDLPAMEEYLAETYGITVYQEQVMLLSQKLADFTKGEADVLRKAMGKKQAAVLAKMKPKFVNQAKANGHDEKALEKIWKDWEAFASYAFNKSHSTCYAWIAYQTAYLKAHYPAEYMAAVLSNNMNDIKTVSFFMEECKRMGLEVLGPDVNESYAKFSVNKDGAVRFGMAAIKGVGGSAVKAIIDERKENGHYSSIFDVAKRVDLRVANKKAFEGLVLAGGFDSFTETHRAQYYVKDEKGQTFLEKAIRFGNKFQENQNSSQVSLFGEASEVDLPEPLIPECETWGTMELLAREKEVVGMYISAHPLDDFKNELKFCNASLAHFKNITQYEGLGLSFAGIVTDVQHRVSKAGKGWASFIIEDYNESFEFRIFGEDYLKFKHFLVPNSFLFIKTTIKPGWTNKEGVKGDPRVGFNEFLLLHDIMDKMCKKLTIKIPLKEVKENTIKELQHLFAINKGSHSLYFTIWDAEEKIELSLPSRTTKIKVSSEFLKALDEQFINYKLN</sequence>
<dbReference type="InterPro" id="IPR029460">
    <property type="entry name" value="DNAPol_HHH"/>
</dbReference>
<evidence type="ECO:0000256" key="3">
    <source>
        <dbReference type="ARBA" id="ARBA00022679"/>
    </source>
</evidence>
<reference evidence="10 11" key="1">
    <citation type="submission" date="2018-08" db="EMBL/GenBank/DDBJ databases">
        <title>Genomic Encyclopedia of Type Strains, Phase IV (KMG-IV): sequencing the most valuable type-strain genomes for metagenomic binning, comparative biology and taxonomic classification.</title>
        <authorList>
            <person name="Goeker M."/>
        </authorList>
    </citation>
    <scope>NUCLEOTIDE SEQUENCE [LARGE SCALE GENOMIC DNA]</scope>
    <source>
        <strain evidence="10 11">DSM 18841</strain>
    </source>
</reference>
<dbReference type="Gene3D" id="1.10.10.1600">
    <property type="entry name" value="Bacterial DNA polymerase III alpha subunit, thumb domain"/>
    <property type="match status" value="1"/>
</dbReference>
<evidence type="ECO:0000313" key="10">
    <source>
        <dbReference type="EMBL" id="REH46391.1"/>
    </source>
</evidence>
<dbReference type="Gene3D" id="3.30.420.10">
    <property type="entry name" value="Ribonuclease H-like superfamily/Ribonuclease H"/>
    <property type="match status" value="1"/>
</dbReference>
<organism evidence="10 11">
    <name type="scientific">Tenacibaculum gallaicum</name>
    <dbReference type="NCBI Taxonomy" id="561505"/>
    <lineage>
        <taxon>Bacteria</taxon>
        <taxon>Pseudomonadati</taxon>
        <taxon>Bacteroidota</taxon>
        <taxon>Flavobacteriia</taxon>
        <taxon>Flavobacteriales</taxon>
        <taxon>Flavobacteriaceae</taxon>
        <taxon>Tenacibaculum</taxon>
    </lineage>
</organism>
<dbReference type="InterPro" id="IPR011708">
    <property type="entry name" value="DNA_pol3_alpha_NTPase_dom"/>
</dbReference>
<dbReference type="Proteomes" id="UP000256884">
    <property type="component" value="Unassembled WGS sequence"/>
</dbReference>
<dbReference type="GO" id="GO:0003676">
    <property type="term" value="F:nucleic acid binding"/>
    <property type="evidence" value="ECO:0007669"/>
    <property type="project" value="InterPro"/>
</dbReference>
<evidence type="ECO:0000256" key="1">
    <source>
        <dbReference type="ARBA" id="ARBA00012417"/>
    </source>
</evidence>
<evidence type="ECO:0000313" key="11">
    <source>
        <dbReference type="Proteomes" id="UP000256884"/>
    </source>
</evidence>
<dbReference type="SMART" id="SM00479">
    <property type="entry name" value="EXOIII"/>
    <property type="match status" value="1"/>
</dbReference>
<dbReference type="Pfam" id="PF00929">
    <property type="entry name" value="RNase_T"/>
    <property type="match status" value="1"/>
</dbReference>
<dbReference type="Pfam" id="PF02811">
    <property type="entry name" value="PHP"/>
    <property type="match status" value="1"/>
</dbReference>
<dbReference type="RefSeq" id="WP_115901861.1">
    <property type="nucleotide sequence ID" value="NZ_QUNS01000008.1"/>
</dbReference>
<dbReference type="InterPro" id="IPR003141">
    <property type="entry name" value="Pol/His_phosphatase_N"/>
</dbReference>
<dbReference type="Gene3D" id="1.10.150.870">
    <property type="match status" value="1"/>
</dbReference>
<evidence type="ECO:0000256" key="2">
    <source>
        <dbReference type="ARBA" id="ARBA00019114"/>
    </source>
</evidence>
<dbReference type="NCBIfam" id="TIGR00594">
    <property type="entry name" value="polc"/>
    <property type="match status" value="1"/>
</dbReference>
<dbReference type="Gene3D" id="3.20.20.140">
    <property type="entry name" value="Metal-dependent hydrolases"/>
    <property type="match status" value="1"/>
</dbReference>
<protein>
    <recommendedName>
        <fullName evidence="2">DNA polymerase III subunit alpha</fullName>
        <ecNumber evidence="1">2.7.7.7</ecNumber>
    </recommendedName>
</protein>
<dbReference type="PANTHER" id="PTHR32294">
    <property type="entry name" value="DNA POLYMERASE III SUBUNIT ALPHA"/>
    <property type="match status" value="1"/>
</dbReference>
<dbReference type="GO" id="GO:0008408">
    <property type="term" value="F:3'-5' exonuclease activity"/>
    <property type="evidence" value="ECO:0007669"/>
    <property type="project" value="InterPro"/>
</dbReference>
<feature type="domain" description="Polymerase/histidinol phosphatase N-terminal" evidence="9">
    <location>
        <begin position="261"/>
        <end position="349"/>
    </location>
</feature>
<keyword evidence="3" id="KW-0808">Transferase</keyword>
<evidence type="ECO:0000259" key="8">
    <source>
        <dbReference type="SMART" id="SM00479"/>
    </source>
</evidence>
<feature type="domain" description="Exonuclease" evidence="8">
    <location>
        <begin position="1"/>
        <end position="192"/>
    </location>
</feature>
<dbReference type="EC" id="2.7.7.7" evidence="1"/>
<dbReference type="InterPro" id="IPR036397">
    <property type="entry name" value="RNaseH_sf"/>
</dbReference>
<keyword evidence="11" id="KW-1185">Reference proteome</keyword>
<dbReference type="Pfam" id="PF17657">
    <property type="entry name" value="DNA_pol3_finger"/>
    <property type="match status" value="1"/>
</dbReference>
<dbReference type="Pfam" id="PF14579">
    <property type="entry name" value="HHH_6"/>
    <property type="match status" value="1"/>
</dbReference>
<dbReference type="NCBIfam" id="NF004226">
    <property type="entry name" value="PRK05673.1"/>
    <property type="match status" value="1"/>
</dbReference>
<comment type="catalytic activity">
    <reaction evidence="7">
        <text>DNA(n) + a 2'-deoxyribonucleoside 5'-triphosphate = DNA(n+1) + diphosphate</text>
        <dbReference type="Rhea" id="RHEA:22508"/>
        <dbReference type="Rhea" id="RHEA-COMP:17339"/>
        <dbReference type="Rhea" id="RHEA-COMP:17340"/>
        <dbReference type="ChEBI" id="CHEBI:33019"/>
        <dbReference type="ChEBI" id="CHEBI:61560"/>
        <dbReference type="ChEBI" id="CHEBI:173112"/>
        <dbReference type="EC" id="2.7.7.7"/>
    </reaction>
</comment>
<dbReference type="SMART" id="SM00481">
    <property type="entry name" value="POLIIIAc"/>
    <property type="match status" value="1"/>
</dbReference>
<dbReference type="GO" id="GO:0006260">
    <property type="term" value="P:DNA replication"/>
    <property type="evidence" value="ECO:0007669"/>
    <property type="project" value="UniProtKB-KW"/>
</dbReference>
<dbReference type="InterPro" id="IPR013520">
    <property type="entry name" value="Ribonucl_H"/>
</dbReference>
<dbReference type="CDD" id="cd04485">
    <property type="entry name" value="DnaE_OBF"/>
    <property type="match status" value="1"/>
</dbReference>
<evidence type="ECO:0000256" key="6">
    <source>
        <dbReference type="ARBA" id="ARBA00022932"/>
    </source>
</evidence>
<evidence type="ECO:0000259" key="9">
    <source>
        <dbReference type="SMART" id="SM00481"/>
    </source>
</evidence>
<evidence type="ECO:0000256" key="5">
    <source>
        <dbReference type="ARBA" id="ARBA00022705"/>
    </source>
</evidence>
<proteinExistence type="predicted"/>